<organism evidence="2 3">
    <name type="scientific">Microbotryum saponariae</name>
    <dbReference type="NCBI Taxonomy" id="289078"/>
    <lineage>
        <taxon>Eukaryota</taxon>
        <taxon>Fungi</taxon>
        <taxon>Dikarya</taxon>
        <taxon>Basidiomycota</taxon>
        <taxon>Pucciniomycotina</taxon>
        <taxon>Microbotryomycetes</taxon>
        <taxon>Microbotryales</taxon>
        <taxon>Microbotryaceae</taxon>
        <taxon>Microbotryum</taxon>
    </lineage>
</organism>
<dbReference type="EMBL" id="FMWP01000096">
    <property type="protein sequence ID" value="SCZ98745.1"/>
    <property type="molecule type" value="Genomic_DNA"/>
</dbReference>
<gene>
    <name evidence="2" type="ORF">BZ3500_MVSOF-1268-A1-R1_CHR3-1G05591</name>
</gene>
<dbReference type="Proteomes" id="UP000249723">
    <property type="component" value="Unassembled WGS sequence"/>
</dbReference>
<keyword evidence="3" id="KW-1185">Reference proteome</keyword>
<protein>
    <submittedName>
        <fullName evidence="2">BZ3500_MvSof-1268-A1-R1_Chr3-1g05591 protein</fullName>
    </submittedName>
</protein>
<evidence type="ECO:0000313" key="2">
    <source>
        <dbReference type="EMBL" id="SCZ98745.1"/>
    </source>
</evidence>
<name>A0A2X0LD53_9BASI</name>
<sequence length="49" mass="5330">MPPLVRTPHPRHYGSLSGCELLVRDIATPPPDVNTVRTNHSTQSVHASS</sequence>
<reference evidence="3" key="1">
    <citation type="submission" date="2016-10" db="EMBL/GenBank/DDBJ databases">
        <authorList>
            <person name="Jeantristanb JTB J.-T."/>
            <person name="Ricardo R."/>
        </authorList>
    </citation>
    <scope>NUCLEOTIDE SEQUENCE [LARGE SCALE GENOMIC DNA]</scope>
</reference>
<proteinExistence type="predicted"/>
<accession>A0A2X0LD53</accession>
<feature type="region of interest" description="Disordered" evidence="1">
    <location>
        <begin position="30"/>
        <end position="49"/>
    </location>
</feature>
<evidence type="ECO:0000256" key="1">
    <source>
        <dbReference type="SAM" id="MobiDB-lite"/>
    </source>
</evidence>
<dbReference type="AlphaFoldDB" id="A0A2X0LD53"/>
<feature type="compositionally biased region" description="Polar residues" evidence="1">
    <location>
        <begin position="35"/>
        <end position="49"/>
    </location>
</feature>
<evidence type="ECO:0000313" key="3">
    <source>
        <dbReference type="Proteomes" id="UP000249723"/>
    </source>
</evidence>